<accession>A0A0L8GDR3</accession>
<proteinExistence type="predicted"/>
<protein>
    <submittedName>
        <fullName evidence="1">Uncharacterized protein</fullName>
    </submittedName>
</protein>
<gene>
    <name evidence="1" type="ORF">OCBIM_22035175mg</name>
</gene>
<evidence type="ECO:0000313" key="1">
    <source>
        <dbReference type="EMBL" id="KOF75157.1"/>
    </source>
</evidence>
<reference evidence="1" key="1">
    <citation type="submission" date="2015-07" db="EMBL/GenBank/DDBJ databases">
        <title>MeaNS - Measles Nucleotide Surveillance Program.</title>
        <authorList>
            <person name="Tran T."/>
            <person name="Druce J."/>
        </authorList>
    </citation>
    <scope>NUCLEOTIDE SEQUENCE</scope>
    <source>
        <strain evidence="1">UCB-OBI-ISO-001</strain>
        <tissue evidence="1">Gonad</tissue>
    </source>
</reference>
<name>A0A0L8GDR3_OCTBM</name>
<dbReference type="AlphaFoldDB" id="A0A0L8GDR3"/>
<dbReference type="EMBL" id="KQ422295">
    <property type="protein sequence ID" value="KOF75157.1"/>
    <property type="molecule type" value="Genomic_DNA"/>
</dbReference>
<sequence>MKKVVEHCSSATNMPIFFCCFCEIVKDYNKWYDACVQHMPTWKNGHKMRL</sequence>
<organism evidence="1">
    <name type="scientific">Octopus bimaculoides</name>
    <name type="common">California two-spotted octopus</name>
    <dbReference type="NCBI Taxonomy" id="37653"/>
    <lineage>
        <taxon>Eukaryota</taxon>
        <taxon>Metazoa</taxon>
        <taxon>Spiralia</taxon>
        <taxon>Lophotrochozoa</taxon>
        <taxon>Mollusca</taxon>
        <taxon>Cephalopoda</taxon>
        <taxon>Coleoidea</taxon>
        <taxon>Octopodiformes</taxon>
        <taxon>Octopoda</taxon>
        <taxon>Incirrata</taxon>
        <taxon>Octopodidae</taxon>
        <taxon>Octopus</taxon>
    </lineage>
</organism>